<dbReference type="GO" id="GO:0003677">
    <property type="term" value="F:DNA binding"/>
    <property type="evidence" value="ECO:0007669"/>
    <property type="project" value="InterPro"/>
</dbReference>
<feature type="transmembrane region" description="Helical" evidence="5">
    <location>
        <begin position="180"/>
        <end position="196"/>
    </location>
</feature>
<dbReference type="InterPro" id="IPR013325">
    <property type="entry name" value="RNA_pol_sigma_r2"/>
</dbReference>
<dbReference type="PANTHER" id="PTHR43133:SF46">
    <property type="entry name" value="RNA POLYMERASE SIGMA-70 FACTOR ECF SUBFAMILY"/>
    <property type="match status" value="1"/>
</dbReference>
<keyword evidence="3" id="KW-0731">Sigma factor</keyword>
<evidence type="ECO:0000256" key="3">
    <source>
        <dbReference type="ARBA" id="ARBA00023082"/>
    </source>
</evidence>
<dbReference type="InterPro" id="IPR013249">
    <property type="entry name" value="RNA_pol_sigma70_r4_t2"/>
</dbReference>
<dbReference type="AlphaFoldDB" id="A0A6P1VNN0"/>
<keyword evidence="5" id="KW-1133">Transmembrane helix</keyword>
<organism evidence="7 8">
    <name type="scientific">Spirosoma endbachense</name>
    <dbReference type="NCBI Taxonomy" id="2666025"/>
    <lineage>
        <taxon>Bacteria</taxon>
        <taxon>Pseudomonadati</taxon>
        <taxon>Bacteroidota</taxon>
        <taxon>Cytophagia</taxon>
        <taxon>Cytophagales</taxon>
        <taxon>Cytophagaceae</taxon>
        <taxon>Spirosoma</taxon>
    </lineage>
</organism>
<dbReference type="PANTHER" id="PTHR43133">
    <property type="entry name" value="RNA POLYMERASE ECF-TYPE SIGMA FACTO"/>
    <property type="match status" value="1"/>
</dbReference>
<dbReference type="InterPro" id="IPR039425">
    <property type="entry name" value="RNA_pol_sigma-70-like"/>
</dbReference>
<feature type="domain" description="RNA polymerase sigma factor 70 region 4 type 2" evidence="6">
    <location>
        <begin position="125"/>
        <end position="174"/>
    </location>
</feature>
<dbReference type="InterPro" id="IPR014284">
    <property type="entry name" value="RNA_pol_sigma-70_dom"/>
</dbReference>
<accession>A0A6P1VNN0</accession>
<keyword evidence="5" id="KW-0812">Transmembrane</keyword>
<dbReference type="Gene3D" id="1.10.10.10">
    <property type="entry name" value="Winged helix-like DNA-binding domain superfamily/Winged helix DNA-binding domain"/>
    <property type="match status" value="1"/>
</dbReference>
<dbReference type="GO" id="GO:0006352">
    <property type="term" value="P:DNA-templated transcription initiation"/>
    <property type="evidence" value="ECO:0007669"/>
    <property type="project" value="InterPro"/>
</dbReference>
<evidence type="ECO:0000313" key="8">
    <source>
        <dbReference type="Proteomes" id="UP000464577"/>
    </source>
</evidence>
<dbReference type="Gene3D" id="1.10.1740.10">
    <property type="match status" value="1"/>
</dbReference>
<dbReference type="SUPFAM" id="SSF88659">
    <property type="entry name" value="Sigma3 and sigma4 domains of RNA polymerase sigma factors"/>
    <property type="match status" value="1"/>
</dbReference>
<name>A0A6P1VNN0_9BACT</name>
<protein>
    <submittedName>
        <fullName evidence="7">Sigma-70 family RNA polymerase sigma factor</fullName>
    </submittedName>
</protein>
<dbReference type="Proteomes" id="UP000464577">
    <property type="component" value="Chromosome"/>
</dbReference>
<reference evidence="7 8" key="1">
    <citation type="submission" date="2019-11" db="EMBL/GenBank/DDBJ databases">
        <title>Spirosoma endbachense sp. nov., isolated from a natural salt meadow.</title>
        <authorList>
            <person name="Rojas J."/>
            <person name="Ambika Manirajan B."/>
            <person name="Ratering S."/>
            <person name="Suarez C."/>
            <person name="Geissler-Plaum R."/>
            <person name="Schnell S."/>
        </authorList>
    </citation>
    <scope>NUCLEOTIDE SEQUENCE [LARGE SCALE GENOMIC DNA]</scope>
    <source>
        <strain evidence="7 8">I-24</strain>
    </source>
</reference>
<dbReference type="Pfam" id="PF08281">
    <property type="entry name" value="Sigma70_r4_2"/>
    <property type="match status" value="1"/>
</dbReference>
<keyword evidence="4" id="KW-0804">Transcription</keyword>
<keyword evidence="5" id="KW-0472">Membrane</keyword>
<sequence>MTEQDTILWHSFREGDRQAFEALLHKYYRPLFDYGAKFLKDRDLLKDCVHDLFVNLWERRLFLGDVTNLKVYLFVALRNLIFQQRQKNTIWTELPPEWDEEQAEASSHAEKRIIDDEVDQQQLSQLQKTIGRLSKRQQEVLHLKFYENLSNEQIAQVLDISRPAATNLLSQALKSFREQWGLLFVFVYVFIRLFIIS</sequence>
<dbReference type="RefSeq" id="WP_162384728.1">
    <property type="nucleotide sequence ID" value="NZ_CP045997.1"/>
</dbReference>
<dbReference type="EMBL" id="CP045997">
    <property type="protein sequence ID" value="QHV94305.1"/>
    <property type="molecule type" value="Genomic_DNA"/>
</dbReference>
<keyword evidence="8" id="KW-1185">Reference proteome</keyword>
<comment type="similarity">
    <text evidence="1">Belongs to the sigma-70 factor family. ECF subfamily.</text>
</comment>
<dbReference type="SUPFAM" id="SSF88946">
    <property type="entry name" value="Sigma2 domain of RNA polymerase sigma factors"/>
    <property type="match status" value="1"/>
</dbReference>
<evidence type="ECO:0000256" key="1">
    <source>
        <dbReference type="ARBA" id="ARBA00010641"/>
    </source>
</evidence>
<evidence type="ECO:0000259" key="6">
    <source>
        <dbReference type="Pfam" id="PF08281"/>
    </source>
</evidence>
<evidence type="ECO:0000256" key="2">
    <source>
        <dbReference type="ARBA" id="ARBA00023015"/>
    </source>
</evidence>
<gene>
    <name evidence="7" type="ORF">GJR95_04395</name>
</gene>
<dbReference type="KEGG" id="senf:GJR95_04395"/>
<evidence type="ECO:0000256" key="4">
    <source>
        <dbReference type="ARBA" id="ARBA00023163"/>
    </source>
</evidence>
<dbReference type="InterPro" id="IPR036388">
    <property type="entry name" value="WH-like_DNA-bd_sf"/>
</dbReference>
<evidence type="ECO:0000313" key="7">
    <source>
        <dbReference type="EMBL" id="QHV94305.1"/>
    </source>
</evidence>
<keyword evidence="2" id="KW-0805">Transcription regulation</keyword>
<evidence type="ECO:0000256" key="5">
    <source>
        <dbReference type="SAM" id="Phobius"/>
    </source>
</evidence>
<dbReference type="GO" id="GO:0016987">
    <property type="term" value="F:sigma factor activity"/>
    <property type="evidence" value="ECO:0007669"/>
    <property type="project" value="UniProtKB-KW"/>
</dbReference>
<proteinExistence type="inferred from homology"/>
<dbReference type="NCBIfam" id="TIGR02937">
    <property type="entry name" value="sigma70-ECF"/>
    <property type="match status" value="1"/>
</dbReference>
<dbReference type="CDD" id="cd06171">
    <property type="entry name" value="Sigma70_r4"/>
    <property type="match status" value="1"/>
</dbReference>
<dbReference type="InterPro" id="IPR013324">
    <property type="entry name" value="RNA_pol_sigma_r3/r4-like"/>
</dbReference>